<feature type="transmembrane region" description="Helical" evidence="6">
    <location>
        <begin position="101"/>
        <end position="120"/>
    </location>
</feature>
<comment type="similarity">
    <text evidence="2 6">Belongs to the 4-toluene sulfonate uptake permease (TSUP) (TC 2.A.102) family.</text>
</comment>
<feature type="transmembrane region" description="Helical" evidence="6">
    <location>
        <begin position="12"/>
        <end position="40"/>
    </location>
</feature>
<dbReference type="InterPro" id="IPR002781">
    <property type="entry name" value="TM_pro_TauE-like"/>
</dbReference>
<comment type="subcellular location">
    <subcellularLocation>
        <location evidence="6">Cell membrane</location>
        <topology evidence="6">Multi-pass membrane protein</topology>
    </subcellularLocation>
    <subcellularLocation>
        <location evidence="1">Membrane</location>
        <topology evidence="1">Multi-pass membrane protein</topology>
    </subcellularLocation>
</comment>
<sequence>MVVVEQIVVDVLLGFAIGLSLGLLGGGGSILTVPALVYVVGQSPQAAVTASLVIVGANSMMGAFMHRSQGTLNWRVALLFGGVGMATAYLAAGWSKWLPPAVLMVLFALLMLIVGLLMIWKPQPTKSEQGGRGWLVTIASGAAVGLLTGFLGVGGGFLIVPTLVMLVGLPIRQAVGTSLVVIAMNSLAGFLGHLHGAAIDLQVVMIFVTAGLTGALVGARLAHILHPDHLRKGFALFVIALAIFLLIDNAWKMGAI</sequence>
<dbReference type="PANTHER" id="PTHR43701:SF2">
    <property type="entry name" value="MEMBRANE TRANSPORTER PROTEIN YJNA-RELATED"/>
    <property type="match status" value="1"/>
</dbReference>
<feature type="transmembrane region" description="Helical" evidence="6">
    <location>
        <begin position="234"/>
        <end position="251"/>
    </location>
</feature>
<feature type="transmembrane region" description="Helical" evidence="6">
    <location>
        <begin position="132"/>
        <end position="159"/>
    </location>
</feature>
<feature type="transmembrane region" description="Helical" evidence="6">
    <location>
        <begin position="76"/>
        <end position="95"/>
    </location>
</feature>
<evidence type="ECO:0000256" key="4">
    <source>
        <dbReference type="ARBA" id="ARBA00022989"/>
    </source>
</evidence>
<evidence type="ECO:0000256" key="2">
    <source>
        <dbReference type="ARBA" id="ARBA00009142"/>
    </source>
</evidence>
<feature type="transmembrane region" description="Helical" evidence="6">
    <location>
        <begin position="46"/>
        <end position="64"/>
    </location>
</feature>
<keyword evidence="4 6" id="KW-1133">Transmembrane helix</keyword>
<dbReference type="EMBL" id="DSMG01000058">
    <property type="protein sequence ID" value="HDX30883.1"/>
    <property type="molecule type" value="Genomic_DNA"/>
</dbReference>
<dbReference type="GO" id="GO:0005886">
    <property type="term" value="C:plasma membrane"/>
    <property type="evidence" value="ECO:0007669"/>
    <property type="project" value="UniProtKB-SubCell"/>
</dbReference>
<dbReference type="InterPro" id="IPR051598">
    <property type="entry name" value="TSUP/Inactive_protease-like"/>
</dbReference>
<evidence type="ECO:0000313" key="7">
    <source>
        <dbReference type="EMBL" id="HDX30883.1"/>
    </source>
</evidence>
<gene>
    <name evidence="7" type="ORF">ENQ20_05245</name>
</gene>
<reference evidence="7" key="1">
    <citation type="journal article" date="2020" name="mSystems">
        <title>Genome- and Community-Level Interaction Insights into Carbon Utilization and Element Cycling Functions of Hydrothermarchaeota in Hydrothermal Sediment.</title>
        <authorList>
            <person name="Zhou Z."/>
            <person name="Liu Y."/>
            <person name="Xu W."/>
            <person name="Pan J."/>
            <person name="Luo Z.H."/>
            <person name="Li M."/>
        </authorList>
    </citation>
    <scope>NUCLEOTIDE SEQUENCE [LARGE SCALE GENOMIC DNA]</scope>
    <source>
        <strain evidence="7">SpSt-289</strain>
    </source>
</reference>
<proteinExistence type="inferred from homology"/>
<feature type="transmembrane region" description="Helical" evidence="6">
    <location>
        <begin position="171"/>
        <end position="191"/>
    </location>
</feature>
<evidence type="ECO:0000256" key="3">
    <source>
        <dbReference type="ARBA" id="ARBA00022692"/>
    </source>
</evidence>
<accession>A0A7C1J9P3</accession>
<dbReference type="AlphaFoldDB" id="A0A7C1J9P3"/>
<evidence type="ECO:0000256" key="1">
    <source>
        <dbReference type="ARBA" id="ARBA00004141"/>
    </source>
</evidence>
<evidence type="ECO:0000256" key="5">
    <source>
        <dbReference type="ARBA" id="ARBA00023136"/>
    </source>
</evidence>
<feature type="transmembrane region" description="Helical" evidence="6">
    <location>
        <begin position="203"/>
        <end position="222"/>
    </location>
</feature>
<keyword evidence="6" id="KW-1003">Cell membrane</keyword>
<name>A0A7C1J9P3_9CHLR</name>
<protein>
    <recommendedName>
        <fullName evidence="6">Probable membrane transporter protein</fullName>
    </recommendedName>
</protein>
<evidence type="ECO:0000256" key="6">
    <source>
        <dbReference type="RuleBase" id="RU363041"/>
    </source>
</evidence>
<dbReference type="Pfam" id="PF01925">
    <property type="entry name" value="TauE"/>
    <property type="match status" value="1"/>
</dbReference>
<comment type="caution">
    <text evidence="7">The sequence shown here is derived from an EMBL/GenBank/DDBJ whole genome shotgun (WGS) entry which is preliminary data.</text>
</comment>
<organism evidence="7">
    <name type="scientific">Caldilinea aerophila</name>
    <dbReference type="NCBI Taxonomy" id="133453"/>
    <lineage>
        <taxon>Bacteria</taxon>
        <taxon>Bacillati</taxon>
        <taxon>Chloroflexota</taxon>
        <taxon>Caldilineae</taxon>
        <taxon>Caldilineales</taxon>
        <taxon>Caldilineaceae</taxon>
        <taxon>Caldilinea</taxon>
    </lineage>
</organism>
<dbReference type="PANTHER" id="PTHR43701">
    <property type="entry name" value="MEMBRANE TRANSPORTER PROTEIN MJ0441-RELATED"/>
    <property type="match status" value="1"/>
</dbReference>
<keyword evidence="3 6" id="KW-0812">Transmembrane</keyword>
<keyword evidence="5 6" id="KW-0472">Membrane</keyword>